<dbReference type="TAIR" id="AT4G13577"/>
<name>A0A1P8B3W6_ARATH</name>
<reference evidence="3" key="2">
    <citation type="journal article" date="2017" name="Plant J.">
        <title>Araport11: a complete reannotation of the Arabidopsis thaliana reference genome.</title>
        <authorList>
            <person name="Cheng C.Y."/>
            <person name="Krishnakumar V."/>
            <person name="Chan A.P."/>
            <person name="Thibaud-Nissen F."/>
            <person name="Schobel S."/>
            <person name="Town C.D."/>
        </authorList>
    </citation>
    <scope>GENOME REANNOTATION</scope>
    <source>
        <strain evidence="3">cv. Columbia</strain>
    </source>
</reference>
<protein>
    <submittedName>
        <fullName evidence="2">Uncharacterized protein</fullName>
    </submittedName>
</protein>
<dbReference type="RefSeq" id="NP_001328169.1">
    <property type="nucleotide sequence ID" value="NM_001340869.1"/>
</dbReference>
<dbReference type="Proteomes" id="UP000006548">
    <property type="component" value="Chromosome 4"/>
</dbReference>
<dbReference type="KEGG" id="ath:AT4G13577"/>
<proteinExistence type="predicted"/>
<gene>
    <name evidence="1 2" type="ordered locus">At4g13577</name>
</gene>
<dbReference type="InParanoid" id="A0A1P8B3W6"/>
<dbReference type="AlphaFoldDB" id="A0A1P8B3W6"/>
<reference evidence="2 3" key="1">
    <citation type="journal article" date="1999" name="Nature">
        <title>Sequence and analysis of chromosome 4 of the plant Arabidopsis thaliana.</title>
        <authorList>
            <consortium name="EU"/>
            <consortium name="CSHL and WU Arabidopsis Sequencing Project"/>
            <person name="Mayer K."/>
            <person name="Schuller C."/>
            <person name="Wambutt R."/>
            <person name="Murphy G."/>
            <person name="Volckaert G."/>
            <person name="Pohl T."/>
            <person name="Dusterhoft A."/>
            <person name="Stiekema W."/>
            <person name="Entian K.D."/>
            <person name="Terryn N."/>
            <person name="Harris B."/>
            <person name="Ansorge W."/>
            <person name="Brandt P."/>
            <person name="Grivell L."/>
            <person name="Rieger M."/>
            <person name="Weichselgartner M."/>
            <person name="de Simone V."/>
            <person name="Obermaier B."/>
            <person name="Mache R."/>
            <person name="Muller M."/>
            <person name="Kreis M."/>
            <person name="Delseny M."/>
            <person name="Puigdomenech P."/>
            <person name="Watson M."/>
            <person name="Schmidtheini T."/>
            <person name="Reichert B."/>
            <person name="Portatelle D."/>
            <person name="Perez-Alonso M."/>
            <person name="Boutry M."/>
            <person name="Bancroft I."/>
            <person name="Vos P."/>
            <person name="Hoheisel J."/>
            <person name="Zimmermann W."/>
            <person name="Wedler H."/>
            <person name="Ridley P."/>
            <person name="Langham S.A."/>
            <person name="McCullagh B."/>
            <person name="Bilham L."/>
            <person name="Robben J."/>
            <person name="Van der Schueren J."/>
            <person name="Grymonprez B."/>
            <person name="Chuang Y.J."/>
            <person name="Vandenbussche F."/>
            <person name="Braeken M."/>
            <person name="Weltjens I."/>
            <person name="Voet M."/>
            <person name="Bastiaens I."/>
            <person name="Aert R."/>
            <person name="Defoor E."/>
            <person name="Weitzenegger T."/>
            <person name="Bothe G."/>
            <person name="Ramsperger U."/>
            <person name="Hilbert H."/>
            <person name="Braun M."/>
            <person name="Holzer E."/>
            <person name="Brandt A."/>
            <person name="Peters S."/>
            <person name="van Staveren M."/>
            <person name="Dirske W."/>
            <person name="Mooijman P."/>
            <person name="Klein Lankhorst R."/>
            <person name="Rose M."/>
            <person name="Hauf J."/>
            <person name="Kotter P."/>
            <person name="Berneiser S."/>
            <person name="Hempel S."/>
            <person name="Feldpausch M."/>
            <person name="Lamberth S."/>
            <person name="Van den Daele H."/>
            <person name="De Keyser A."/>
            <person name="Buysshaert C."/>
            <person name="Gielen J."/>
            <person name="Villarroel R."/>
            <person name="De Clercq R."/>
            <person name="Van Montagu M."/>
            <person name="Rogers J."/>
            <person name="Cronin A."/>
            <person name="Quail M."/>
            <person name="Bray-Allen S."/>
            <person name="Clark L."/>
            <person name="Doggett J."/>
            <person name="Hall S."/>
            <person name="Kay M."/>
            <person name="Lennard N."/>
            <person name="McLay K."/>
            <person name="Mayes R."/>
            <person name="Pettett A."/>
            <person name="Rajandream M.A."/>
            <person name="Lyne M."/>
            <person name="Benes V."/>
            <person name="Rechmann S."/>
            <person name="Borkova D."/>
            <person name="Blocker H."/>
            <person name="Scharfe M."/>
            <person name="Grimm M."/>
            <person name="Lohnert T.H."/>
            <person name="Dose S."/>
            <person name="de Haan M."/>
            <person name="Maarse A."/>
            <person name="Schafer M."/>
            <person name="Muller-Auer S."/>
            <person name="Gabel C."/>
            <person name="Fuchs M."/>
            <person name="Fartmann B."/>
            <person name="Granderath K."/>
            <person name="Dauner D."/>
            <person name="Herzl A."/>
            <person name="Neumann S."/>
            <person name="Argiriou A."/>
            <person name="Vitale D."/>
            <person name="Liguori R."/>
            <person name="Piravandi E."/>
            <person name="Massenet O."/>
            <person name="Quigley F."/>
            <person name="Clabauld G."/>
            <person name="Mundlein A."/>
            <person name="Felber R."/>
            <person name="Schnabl S."/>
            <person name="Hiller R."/>
            <person name="Schmidt W."/>
            <person name="Lecharny A."/>
            <person name="Aubourg S."/>
            <person name="Chefdor F."/>
            <person name="Cooke R."/>
            <person name="Berger C."/>
            <person name="Montfort A."/>
            <person name="Casacuberta E."/>
            <person name="Gibbons T."/>
            <person name="Weber N."/>
            <person name="Vandenbol M."/>
            <person name="Bargues M."/>
            <person name="Terol J."/>
            <person name="Torres A."/>
            <person name="Perez-Perez A."/>
            <person name="Purnelle B."/>
            <person name="Bent E."/>
            <person name="Johnson S."/>
            <person name="Tacon D."/>
            <person name="Jesse T."/>
            <person name="Heijnen L."/>
            <person name="Schwarz S."/>
            <person name="Scholler P."/>
            <person name="Heber S."/>
            <person name="Francs P."/>
            <person name="Bielke C."/>
            <person name="Frishman D."/>
            <person name="Haase D."/>
            <person name="Lemcke K."/>
            <person name="Mewes H.W."/>
            <person name="Stocker S."/>
            <person name="Zaccaria P."/>
            <person name="Bevan M."/>
            <person name="Wilson R.K."/>
            <person name="de la Bastide M."/>
            <person name="Habermann K."/>
            <person name="Parnell L."/>
            <person name="Dedhia N."/>
            <person name="Gnoj L."/>
            <person name="Schutz K."/>
            <person name="Huang E."/>
            <person name="Spiegel L."/>
            <person name="Sehkon M."/>
            <person name="Murray J."/>
            <person name="Sheet P."/>
            <person name="Cordes M."/>
            <person name="Abu-Threideh J."/>
            <person name="Stoneking T."/>
            <person name="Kalicki J."/>
            <person name="Graves T."/>
            <person name="Harmon G."/>
            <person name="Edwards J."/>
            <person name="Latreille P."/>
            <person name="Courtney L."/>
            <person name="Cloud J."/>
            <person name="Abbott A."/>
            <person name="Scott K."/>
            <person name="Johnson D."/>
            <person name="Minx P."/>
            <person name="Bentley D."/>
            <person name="Fulton B."/>
            <person name="Miller N."/>
            <person name="Greco T."/>
            <person name="Kemp K."/>
            <person name="Kramer J."/>
            <person name="Fulton L."/>
            <person name="Mardis E."/>
            <person name="Dante M."/>
            <person name="Pepin K."/>
            <person name="Hillier L."/>
            <person name="Nelson J."/>
            <person name="Spieth J."/>
            <person name="Ryan E."/>
            <person name="Andrews S."/>
            <person name="Geisel C."/>
            <person name="Layman D."/>
            <person name="Du H."/>
            <person name="Ali J."/>
            <person name="Berghoff A."/>
            <person name="Jones K."/>
            <person name="Drone K."/>
            <person name="Cotton M."/>
            <person name="Joshu C."/>
            <person name="Antonoiu B."/>
            <person name="Zidanic M."/>
            <person name="Strong C."/>
            <person name="Sun H."/>
            <person name="Lamar B."/>
            <person name="Yordan C."/>
            <person name="Ma P."/>
            <person name="Zhong J."/>
            <person name="Preston R."/>
            <person name="Vil D."/>
            <person name="Shekher M."/>
            <person name="Matero A."/>
            <person name="Shah R."/>
            <person name="Swaby I.K."/>
            <person name="O'Shaughnessy A."/>
            <person name="Rodriguez M."/>
            <person name="Hoffmann J."/>
            <person name="Till S."/>
            <person name="Granat S."/>
            <person name="Shohdy N."/>
            <person name="Hasegawa A."/>
            <person name="Hameed A."/>
            <person name="Lodhi M."/>
            <person name="Johnson A."/>
            <person name="Chen E."/>
            <person name="Marra M."/>
            <person name="Martienssen R."/>
            <person name="McCombie W.R."/>
        </authorList>
    </citation>
    <scope>NUCLEOTIDE SEQUENCE [LARGE SCALE GENOMIC DNA]</scope>
    <source>
        <strain evidence="3">cv. Columbia</strain>
    </source>
</reference>
<dbReference type="GeneID" id="28720126"/>
<organism evidence="2 3">
    <name type="scientific">Arabidopsis thaliana</name>
    <name type="common">Mouse-ear cress</name>
    <dbReference type="NCBI Taxonomy" id="3702"/>
    <lineage>
        <taxon>Eukaryota</taxon>
        <taxon>Viridiplantae</taxon>
        <taxon>Streptophyta</taxon>
        <taxon>Embryophyta</taxon>
        <taxon>Tracheophyta</taxon>
        <taxon>Spermatophyta</taxon>
        <taxon>Magnoliopsida</taxon>
        <taxon>eudicotyledons</taxon>
        <taxon>Gunneridae</taxon>
        <taxon>Pentapetalae</taxon>
        <taxon>rosids</taxon>
        <taxon>malvids</taxon>
        <taxon>Brassicales</taxon>
        <taxon>Brassicaceae</taxon>
        <taxon>Camelineae</taxon>
        <taxon>Arabidopsis</taxon>
    </lineage>
</organism>
<evidence type="ECO:0000313" key="1">
    <source>
        <dbReference type="Araport" id="AT4G13577"/>
    </source>
</evidence>
<dbReference type="ExpressionAtlas" id="A0A1P8B3W6">
    <property type="expression patterns" value="baseline and differential"/>
</dbReference>
<keyword evidence="3" id="KW-1185">Reference proteome</keyword>
<dbReference type="EMBL" id="CP002687">
    <property type="protein sequence ID" value="ANM66261.1"/>
    <property type="molecule type" value="Genomic_DNA"/>
</dbReference>
<sequence length="121" mass="13817">MWVAKLTVQIRFNRLIFCFIRLAESRVLFETNPLKPLGDLLELEGLLTPRFCHALSIKNNGSLKLKNESCHPSIPKFKRLAEEAWLEFGLKVKRLSLSSPMSLSSSNGIGLEKLWNCFKRG</sequence>
<dbReference type="Araport" id="AT4G13577"/>
<evidence type="ECO:0000313" key="2">
    <source>
        <dbReference type="EMBL" id="ANM66261.1"/>
    </source>
</evidence>
<evidence type="ECO:0000313" key="3">
    <source>
        <dbReference type="Proteomes" id="UP000006548"/>
    </source>
</evidence>
<accession>A0A1P8B3W6</accession>